<sequence length="126" mass="13616">MYGLARRLGSFILVGGVATAVQYLLLIVLVELFGVFAVTASAVAYGGAAVVSYLLNFHVTFHGRAGHRQALPRFIVVVAIGLGVNTLSFALLLLFLPYVFAQVGATLVTLVSNYLLHQYWIYRPSA</sequence>
<reference evidence="8" key="1">
    <citation type="submission" date="2017-02" db="EMBL/GenBank/DDBJ databases">
        <title>Genome of Microbulbifer agarilyticus GP101.</title>
        <authorList>
            <person name="Jung J."/>
            <person name="Bae S.S."/>
            <person name="Baek K."/>
        </authorList>
    </citation>
    <scope>NUCLEOTIDE SEQUENCE [LARGE SCALE GENOMIC DNA]</scope>
    <source>
        <strain evidence="8">GP101</strain>
    </source>
</reference>
<evidence type="ECO:0000313" key="8">
    <source>
        <dbReference type="EMBL" id="AQQ69542.1"/>
    </source>
</evidence>
<evidence type="ECO:0000256" key="6">
    <source>
        <dbReference type="SAM" id="Phobius"/>
    </source>
</evidence>
<proteinExistence type="inferred from homology"/>
<evidence type="ECO:0000256" key="2">
    <source>
        <dbReference type="ARBA" id="ARBA00009399"/>
    </source>
</evidence>
<dbReference type="EMBL" id="CP019650">
    <property type="protein sequence ID" value="AQQ69542.1"/>
    <property type="molecule type" value="Genomic_DNA"/>
</dbReference>
<feature type="transmembrane region" description="Helical" evidence="6">
    <location>
        <begin position="99"/>
        <end position="116"/>
    </location>
</feature>
<dbReference type="STRING" id="260552.Mag101_12015"/>
<keyword evidence="3 6" id="KW-0812">Transmembrane</keyword>
<dbReference type="Pfam" id="PF04138">
    <property type="entry name" value="GtrA_DPMS_TM"/>
    <property type="match status" value="1"/>
</dbReference>
<dbReference type="KEGG" id="maga:Mag101_12015"/>
<feature type="domain" description="GtrA/DPMS transmembrane" evidence="7">
    <location>
        <begin position="11"/>
        <end position="121"/>
    </location>
</feature>
<dbReference type="GO" id="GO:0000271">
    <property type="term" value="P:polysaccharide biosynthetic process"/>
    <property type="evidence" value="ECO:0007669"/>
    <property type="project" value="InterPro"/>
</dbReference>
<evidence type="ECO:0000256" key="4">
    <source>
        <dbReference type="ARBA" id="ARBA00022989"/>
    </source>
</evidence>
<evidence type="ECO:0000256" key="3">
    <source>
        <dbReference type="ARBA" id="ARBA00022692"/>
    </source>
</evidence>
<keyword evidence="5 6" id="KW-0472">Membrane</keyword>
<feature type="transmembrane region" description="Helical" evidence="6">
    <location>
        <begin position="73"/>
        <end position="93"/>
    </location>
</feature>
<keyword evidence="4 6" id="KW-1133">Transmembrane helix</keyword>
<protein>
    <recommendedName>
        <fullName evidence="7">GtrA/DPMS transmembrane domain-containing protein</fullName>
    </recommendedName>
</protein>
<dbReference type="PANTHER" id="PTHR38459:SF1">
    <property type="entry name" value="PROPHAGE BACTOPRENOL-LINKED GLUCOSE TRANSLOCASE HOMOLOG"/>
    <property type="match status" value="1"/>
</dbReference>
<comment type="subcellular location">
    <subcellularLocation>
        <location evidence="1">Membrane</location>
        <topology evidence="1">Multi-pass membrane protein</topology>
    </subcellularLocation>
</comment>
<keyword evidence="9" id="KW-1185">Reference proteome</keyword>
<dbReference type="GO" id="GO:0005886">
    <property type="term" value="C:plasma membrane"/>
    <property type="evidence" value="ECO:0007669"/>
    <property type="project" value="TreeGrafter"/>
</dbReference>
<dbReference type="AlphaFoldDB" id="A0A1Q2MBD0"/>
<gene>
    <name evidence="8" type="ORF">Mag101_12015</name>
</gene>
<organism evidence="8 9">
    <name type="scientific">Microbulbifer agarilyticus</name>
    <dbReference type="NCBI Taxonomy" id="260552"/>
    <lineage>
        <taxon>Bacteria</taxon>
        <taxon>Pseudomonadati</taxon>
        <taxon>Pseudomonadota</taxon>
        <taxon>Gammaproteobacteria</taxon>
        <taxon>Cellvibrionales</taxon>
        <taxon>Microbulbiferaceae</taxon>
        <taxon>Microbulbifer</taxon>
    </lineage>
</organism>
<evidence type="ECO:0000313" key="9">
    <source>
        <dbReference type="Proteomes" id="UP000188219"/>
    </source>
</evidence>
<dbReference type="InterPro" id="IPR051401">
    <property type="entry name" value="GtrA_CellWall_Glycosyl"/>
</dbReference>
<comment type="similarity">
    <text evidence="2">Belongs to the GtrA family.</text>
</comment>
<accession>A0A1Q2MBD0</accession>
<feature type="transmembrane region" description="Helical" evidence="6">
    <location>
        <begin position="42"/>
        <end position="61"/>
    </location>
</feature>
<name>A0A1Q2MBD0_9GAMM</name>
<dbReference type="InterPro" id="IPR007267">
    <property type="entry name" value="GtrA_DPMS_TM"/>
</dbReference>
<feature type="transmembrane region" description="Helical" evidence="6">
    <location>
        <begin position="12"/>
        <end position="36"/>
    </location>
</feature>
<evidence type="ECO:0000259" key="7">
    <source>
        <dbReference type="Pfam" id="PF04138"/>
    </source>
</evidence>
<dbReference type="PANTHER" id="PTHR38459">
    <property type="entry name" value="PROPHAGE BACTOPRENOL-LINKED GLUCOSE TRANSLOCASE HOMOLOG"/>
    <property type="match status" value="1"/>
</dbReference>
<evidence type="ECO:0000256" key="5">
    <source>
        <dbReference type="ARBA" id="ARBA00023136"/>
    </source>
</evidence>
<evidence type="ECO:0000256" key="1">
    <source>
        <dbReference type="ARBA" id="ARBA00004141"/>
    </source>
</evidence>
<dbReference type="Proteomes" id="UP000188219">
    <property type="component" value="Chromosome"/>
</dbReference>